<comment type="caution">
    <text evidence="6">The sequence shown here is derived from an EMBL/GenBank/DDBJ whole genome shotgun (WGS) entry which is preliminary data.</text>
</comment>
<evidence type="ECO:0000313" key="6">
    <source>
        <dbReference type="EMBL" id="PWE18153.1"/>
    </source>
</evidence>
<reference evidence="7" key="1">
    <citation type="submission" date="2018-05" db="EMBL/GenBank/DDBJ databases">
        <authorList>
            <person name="Liu B.-T."/>
        </authorList>
    </citation>
    <scope>NUCLEOTIDE SEQUENCE [LARGE SCALE GENOMIC DNA]</scope>
    <source>
        <strain evidence="7">WD6-1</strain>
    </source>
</reference>
<dbReference type="SUPFAM" id="SSF74653">
    <property type="entry name" value="TolA/TonB C-terminal domain"/>
    <property type="match status" value="1"/>
</dbReference>
<dbReference type="Gene3D" id="3.30.2420.10">
    <property type="entry name" value="TonB"/>
    <property type="match status" value="1"/>
</dbReference>
<comment type="subcellular location">
    <subcellularLocation>
        <location evidence="1">Membrane</location>
        <topology evidence="1">Single-pass membrane protein</topology>
    </subcellularLocation>
</comment>
<keyword evidence="3" id="KW-1133">Transmembrane helix</keyword>
<evidence type="ECO:0000259" key="5">
    <source>
        <dbReference type="PROSITE" id="PS52015"/>
    </source>
</evidence>
<dbReference type="Proteomes" id="UP000245168">
    <property type="component" value="Unassembled WGS sequence"/>
</dbReference>
<dbReference type="RefSeq" id="WP_109251427.1">
    <property type="nucleotide sequence ID" value="NZ_QEXV01000001.1"/>
</dbReference>
<name>A0A2U2BVW0_9PROT</name>
<evidence type="ECO:0000256" key="2">
    <source>
        <dbReference type="ARBA" id="ARBA00022692"/>
    </source>
</evidence>
<dbReference type="Pfam" id="PF03544">
    <property type="entry name" value="TonB_C"/>
    <property type="match status" value="1"/>
</dbReference>
<gene>
    <name evidence="6" type="ORF">DDZ18_00630</name>
</gene>
<evidence type="ECO:0000256" key="4">
    <source>
        <dbReference type="ARBA" id="ARBA00023136"/>
    </source>
</evidence>
<dbReference type="PROSITE" id="PS52015">
    <property type="entry name" value="TONB_CTD"/>
    <property type="match status" value="1"/>
</dbReference>
<dbReference type="OrthoDB" id="7500609at2"/>
<sequence>MHAAFVSTTAGFAGFLWWALASFLGAVFPPEPVPEKPEDRVLEERMAELGWSGAPEAWCPEEDRPERTRLEIPDYPLWHELRGQEGWAYIGYDIAASGQVRNVKIIAAAPDPRFGDAAARAVEQWAFAAGEQAATGCRIEFPFYIGD</sequence>
<keyword evidence="4" id="KW-0472">Membrane</keyword>
<evidence type="ECO:0000256" key="3">
    <source>
        <dbReference type="ARBA" id="ARBA00022989"/>
    </source>
</evidence>
<keyword evidence="2" id="KW-0812">Transmembrane</keyword>
<evidence type="ECO:0000256" key="1">
    <source>
        <dbReference type="ARBA" id="ARBA00004167"/>
    </source>
</evidence>
<protein>
    <recommendedName>
        <fullName evidence="5">TonB C-terminal domain-containing protein</fullName>
    </recommendedName>
</protein>
<feature type="domain" description="TonB C-terminal" evidence="5">
    <location>
        <begin position="60"/>
        <end position="147"/>
    </location>
</feature>
<organism evidence="6 7">
    <name type="scientific">Marinicauda salina</name>
    <dbReference type="NCBI Taxonomy" id="2135793"/>
    <lineage>
        <taxon>Bacteria</taxon>
        <taxon>Pseudomonadati</taxon>
        <taxon>Pseudomonadota</taxon>
        <taxon>Alphaproteobacteria</taxon>
        <taxon>Maricaulales</taxon>
        <taxon>Maricaulaceae</taxon>
        <taxon>Marinicauda</taxon>
    </lineage>
</organism>
<dbReference type="AlphaFoldDB" id="A0A2U2BVW0"/>
<dbReference type="GO" id="GO:0055085">
    <property type="term" value="P:transmembrane transport"/>
    <property type="evidence" value="ECO:0007669"/>
    <property type="project" value="InterPro"/>
</dbReference>
<dbReference type="GO" id="GO:0016020">
    <property type="term" value="C:membrane"/>
    <property type="evidence" value="ECO:0007669"/>
    <property type="project" value="UniProtKB-SubCell"/>
</dbReference>
<proteinExistence type="predicted"/>
<accession>A0A2U2BVW0</accession>
<keyword evidence="7" id="KW-1185">Reference proteome</keyword>
<dbReference type="NCBIfam" id="TIGR01352">
    <property type="entry name" value="tonB_Cterm"/>
    <property type="match status" value="1"/>
</dbReference>
<dbReference type="InterPro" id="IPR006260">
    <property type="entry name" value="TonB/TolA_C"/>
</dbReference>
<dbReference type="InterPro" id="IPR037682">
    <property type="entry name" value="TonB_C"/>
</dbReference>
<dbReference type="EMBL" id="QEXV01000001">
    <property type="protein sequence ID" value="PWE18153.1"/>
    <property type="molecule type" value="Genomic_DNA"/>
</dbReference>
<evidence type="ECO:0000313" key="7">
    <source>
        <dbReference type="Proteomes" id="UP000245168"/>
    </source>
</evidence>